<accession>A0AA96F4N7</accession>
<evidence type="ECO:0000259" key="1">
    <source>
        <dbReference type="Pfam" id="PF13460"/>
    </source>
</evidence>
<dbReference type="CDD" id="cd05269">
    <property type="entry name" value="TMR_SDR_a"/>
    <property type="match status" value="1"/>
</dbReference>
<dbReference type="EC" id="1.6.5.2" evidence="2"/>
<gene>
    <name evidence="2" type="ORF">RN606_10695</name>
</gene>
<dbReference type="Pfam" id="PF13460">
    <property type="entry name" value="NAD_binding_10"/>
    <property type="match status" value="1"/>
</dbReference>
<dbReference type="InterPro" id="IPR036291">
    <property type="entry name" value="NAD(P)-bd_dom_sf"/>
</dbReference>
<keyword evidence="3" id="KW-1185">Reference proteome</keyword>
<dbReference type="Gene3D" id="3.90.25.10">
    <property type="entry name" value="UDP-galactose 4-epimerase, domain 1"/>
    <property type="match status" value="1"/>
</dbReference>
<keyword evidence="2" id="KW-0560">Oxidoreductase</keyword>
<dbReference type="RefSeq" id="WP_313497032.1">
    <property type="nucleotide sequence ID" value="NZ_CP134879.1"/>
</dbReference>
<protein>
    <submittedName>
        <fullName evidence="2">SDR family oxidoreductase</fullName>
        <ecNumber evidence="2">1.6.5.2</ecNumber>
    </submittedName>
</protein>
<organism evidence="2 3">
    <name type="scientific">Demequina capsici</name>
    <dbReference type="NCBI Taxonomy" id="3075620"/>
    <lineage>
        <taxon>Bacteria</taxon>
        <taxon>Bacillati</taxon>
        <taxon>Actinomycetota</taxon>
        <taxon>Actinomycetes</taxon>
        <taxon>Micrococcales</taxon>
        <taxon>Demequinaceae</taxon>
        <taxon>Demequina</taxon>
    </lineage>
</organism>
<dbReference type="PANTHER" id="PTHR47129">
    <property type="entry name" value="QUINONE OXIDOREDUCTASE 2"/>
    <property type="match status" value="1"/>
</dbReference>
<evidence type="ECO:0000313" key="2">
    <source>
        <dbReference type="EMBL" id="WNM23823.1"/>
    </source>
</evidence>
<reference evidence="2 3" key="1">
    <citation type="submission" date="2023-09" db="EMBL/GenBank/DDBJ databases">
        <title>Demequina sp. a novel bacteria isolated from Capsicum annuum.</title>
        <authorList>
            <person name="Humaira Z."/>
            <person name="Lee J."/>
            <person name="Cho D."/>
        </authorList>
    </citation>
    <scope>NUCLEOTIDE SEQUENCE [LARGE SCALE GENOMIC DNA]</scope>
    <source>
        <strain evidence="2 3">OYTSA14</strain>
    </source>
</reference>
<dbReference type="EMBL" id="CP134879">
    <property type="protein sequence ID" value="WNM23823.1"/>
    <property type="molecule type" value="Genomic_DNA"/>
</dbReference>
<proteinExistence type="predicted"/>
<dbReference type="PANTHER" id="PTHR47129:SF1">
    <property type="entry name" value="NMRA-LIKE DOMAIN-CONTAINING PROTEIN"/>
    <property type="match status" value="1"/>
</dbReference>
<feature type="domain" description="NAD(P)-binding" evidence="1">
    <location>
        <begin position="8"/>
        <end position="183"/>
    </location>
</feature>
<dbReference type="GO" id="GO:0003955">
    <property type="term" value="F:NAD(P)H dehydrogenase (quinone) activity"/>
    <property type="evidence" value="ECO:0007669"/>
    <property type="project" value="UniProtKB-EC"/>
</dbReference>
<dbReference type="InterPro" id="IPR052718">
    <property type="entry name" value="NmrA-type_oxidoreductase"/>
</dbReference>
<name>A0AA96F4N7_9MICO</name>
<evidence type="ECO:0000313" key="3">
    <source>
        <dbReference type="Proteomes" id="UP001304125"/>
    </source>
</evidence>
<sequence>MTTYAVTGASGQLGRKIVQSLLDLHISPFDVIALARDTAKVEDLAALGVRTRTADYDQPETLTAALEGVDRLVLVSASEPGKRLPQHQAVISAAEAAGVQRIVYTSLLKADDTTNGLAPEHIATEEVLAASPVETTALRNSWYIENYTGQIGSYLEQGAIVGAAGDGLISAATRQDYAEAAAAAALADAVKPTYELGGTAFTLADLAATVSAVSGKAIGYTNVTVDELTAGMVGAGMPEGVASFWASIDGSIAVGDLHTESTDLADLIGRQPTPLADAVKAAL</sequence>
<dbReference type="Proteomes" id="UP001304125">
    <property type="component" value="Chromosome"/>
</dbReference>
<dbReference type="Gene3D" id="3.40.50.720">
    <property type="entry name" value="NAD(P)-binding Rossmann-like Domain"/>
    <property type="match status" value="1"/>
</dbReference>
<dbReference type="AlphaFoldDB" id="A0AA96F4N7"/>
<dbReference type="SUPFAM" id="SSF51735">
    <property type="entry name" value="NAD(P)-binding Rossmann-fold domains"/>
    <property type="match status" value="1"/>
</dbReference>
<dbReference type="InterPro" id="IPR016040">
    <property type="entry name" value="NAD(P)-bd_dom"/>
</dbReference>